<gene>
    <name evidence="3" type="ORF">Q3O60_10765</name>
</gene>
<reference evidence="3 4" key="1">
    <citation type="submission" date="2023-08" db="EMBL/GenBank/DDBJ databases">
        <authorList>
            <person name="Joshi A."/>
            <person name="Thite S."/>
        </authorList>
    </citation>
    <scope>NUCLEOTIDE SEQUENCE [LARGE SCALE GENOMIC DNA]</scope>
    <source>
        <strain evidence="3 4">AC40</strain>
    </source>
</reference>
<dbReference type="RefSeq" id="WP_305893937.1">
    <property type="nucleotide sequence ID" value="NZ_JAUZVZ010000013.1"/>
</dbReference>
<feature type="signal peptide" evidence="1">
    <location>
        <begin position="1"/>
        <end position="23"/>
    </location>
</feature>
<dbReference type="Pfam" id="PF06439">
    <property type="entry name" value="3keto-disac_hyd"/>
    <property type="match status" value="1"/>
</dbReference>
<sequence>MFFKSTGSAVLCCLALLLQGCNYTDSDTANHSANEWQWLFDGSSMDAWMQADGSALRAPWEIVDGALVLTAGGGGDILTRDSFGDFELELEWQISHGGNSGIFYRVHSDIRPVWFSGPEYQLLDDANYPAHPDPIQQSASVFDLYPPQQSVAKPAGEWNQTRIRIKNQQVEHWLNGIKVVSFTLGSDDWNQRVANSKFSDLELFGRLPEGRIALQDHDDVVKFRAIRIRPL</sequence>
<organism evidence="3 4">
    <name type="scientific">Alkalimonas collagenimarina</name>
    <dbReference type="NCBI Taxonomy" id="400390"/>
    <lineage>
        <taxon>Bacteria</taxon>
        <taxon>Pseudomonadati</taxon>
        <taxon>Pseudomonadota</taxon>
        <taxon>Gammaproteobacteria</taxon>
        <taxon>Alkalimonas</taxon>
    </lineage>
</organism>
<dbReference type="Gene3D" id="2.60.120.560">
    <property type="entry name" value="Exo-inulinase, domain 1"/>
    <property type="match status" value="1"/>
</dbReference>
<evidence type="ECO:0000259" key="2">
    <source>
        <dbReference type="Pfam" id="PF06439"/>
    </source>
</evidence>
<evidence type="ECO:0000313" key="3">
    <source>
        <dbReference type="EMBL" id="MDP4536672.1"/>
    </source>
</evidence>
<evidence type="ECO:0000256" key="1">
    <source>
        <dbReference type="SAM" id="SignalP"/>
    </source>
</evidence>
<dbReference type="InterPro" id="IPR010496">
    <property type="entry name" value="AL/BT2_dom"/>
</dbReference>
<feature type="chain" id="PRO_5046313642" evidence="1">
    <location>
        <begin position="24"/>
        <end position="231"/>
    </location>
</feature>
<dbReference type="Proteomes" id="UP001231616">
    <property type="component" value="Unassembled WGS sequence"/>
</dbReference>
<dbReference type="EMBL" id="JAUZVZ010000013">
    <property type="protein sequence ID" value="MDP4536672.1"/>
    <property type="molecule type" value="Genomic_DNA"/>
</dbReference>
<feature type="domain" description="3-keto-alpha-glucoside-1,2-lyase/3-keto-2-hydroxy-glucal hydratase" evidence="2">
    <location>
        <begin position="35"/>
        <end position="229"/>
    </location>
</feature>
<proteinExistence type="predicted"/>
<comment type="caution">
    <text evidence="3">The sequence shown here is derived from an EMBL/GenBank/DDBJ whole genome shotgun (WGS) entry which is preliminary data.</text>
</comment>
<keyword evidence="1" id="KW-0732">Signal</keyword>
<evidence type="ECO:0000313" key="4">
    <source>
        <dbReference type="Proteomes" id="UP001231616"/>
    </source>
</evidence>
<keyword evidence="4" id="KW-1185">Reference proteome</keyword>
<name>A0ABT9H040_9GAMM</name>
<protein>
    <submittedName>
        <fullName evidence="3">DUF1080 domain-containing protein</fullName>
    </submittedName>
</protein>
<dbReference type="PROSITE" id="PS51257">
    <property type="entry name" value="PROKAR_LIPOPROTEIN"/>
    <property type="match status" value="1"/>
</dbReference>
<accession>A0ABT9H040</accession>